<proteinExistence type="predicted"/>
<name>A0A2Z2MM52_THEPR</name>
<evidence type="ECO:0000313" key="2">
    <source>
        <dbReference type="Proteomes" id="UP000250179"/>
    </source>
</evidence>
<accession>A0A2Z2MM52</accession>
<dbReference type="RefSeq" id="WP_088858768.1">
    <property type="nucleotide sequence ID" value="NZ_CP014862.1"/>
</dbReference>
<dbReference type="OrthoDB" id="86285at2157"/>
<organism evidence="1 2">
    <name type="scientific">Thermococcus profundus</name>
    <dbReference type="NCBI Taxonomy" id="49899"/>
    <lineage>
        <taxon>Archaea</taxon>
        <taxon>Methanobacteriati</taxon>
        <taxon>Methanobacteriota</taxon>
        <taxon>Thermococci</taxon>
        <taxon>Thermococcales</taxon>
        <taxon>Thermococcaceae</taxon>
        <taxon>Thermococcus</taxon>
    </lineage>
</organism>
<reference evidence="1 2" key="1">
    <citation type="submission" date="2016-03" db="EMBL/GenBank/DDBJ databases">
        <title>Complete genome sequence of Thermococcus profundus strain DT5432.</title>
        <authorList>
            <person name="Oger P.M."/>
        </authorList>
    </citation>
    <scope>NUCLEOTIDE SEQUENCE [LARGE SCALE GENOMIC DNA]</scope>
    <source>
        <strain evidence="1 2">DT 5432</strain>
    </source>
</reference>
<dbReference type="Proteomes" id="UP000250179">
    <property type="component" value="Chromosome"/>
</dbReference>
<protein>
    <recommendedName>
        <fullName evidence="3">DUF11 domain-containing protein</fullName>
    </recommendedName>
</protein>
<sequence>MKMTFILAALVLGALLIVGSSGNFRKYESTREITVSIVPHDDEYMGFGCEDGYAATVVVDRFSAGYFSAINVTNNLPTDSEVQVALYPDYSGLPAQLGVLIESDTGIPVTLSPGESHEFMGYYIAGCVAPGEYVIPMTMYATWEGGGASISTCPVRLIVRGTPTIRKILLSGNTTGIPMKTYQEWVFQIVVTNPTDENLDLTITDTIPAEFNVSLPGTGASAGTYRFWPASAGGCHHGCGGGHGTPATKMEWNVTVPAGGSEHMNVTIFTRVNRGGQQEFTSCGPHSLNDGAEIKGYGIVSNGLWVSVACGGCCGNCGCGGDGD</sequence>
<keyword evidence="2" id="KW-1185">Reference proteome</keyword>
<dbReference type="KEGG" id="tprf:A3L09_09705"/>
<evidence type="ECO:0000313" key="1">
    <source>
        <dbReference type="EMBL" id="ASJ03511.1"/>
    </source>
</evidence>
<dbReference type="AlphaFoldDB" id="A0A2Z2MM52"/>
<evidence type="ECO:0008006" key="3">
    <source>
        <dbReference type="Google" id="ProtNLM"/>
    </source>
</evidence>
<dbReference type="EMBL" id="CP014862">
    <property type="protein sequence ID" value="ASJ03511.1"/>
    <property type="molecule type" value="Genomic_DNA"/>
</dbReference>
<dbReference type="GeneID" id="33320691"/>
<gene>
    <name evidence="1" type="ORF">A3L09_09705</name>
</gene>